<name>A0A1F7VFV1_9BACT</name>
<feature type="binding site" evidence="2">
    <location>
        <position position="231"/>
    </location>
    <ligand>
        <name>Zn(2+)</name>
        <dbReference type="ChEBI" id="CHEBI:29105"/>
        <label>1</label>
        <note>catalytic</note>
    </ligand>
</feature>
<evidence type="ECO:0000313" key="4">
    <source>
        <dbReference type="Proteomes" id="UP000176678"/>
    </source>
</evidence>
<dbReference type="CDD" id="cd00947">
    <property type="entry name" value="TBP_aldolase_IIB"/>
    <property type="match status" value="1"/>
</dbReference>
<evidence type="ECO:0000313" key="3">
    <source>
        <dbReference type="EMBL" id="OGL88894.1"/>
    </source>
</evidence>
<proteinExistence type="predicted"/>
<dbReference type="AlphaFoldDB" id="A0A1F7VFV1"/>
<dbReference type="GO" id="GO:0016832">
    <property type="term" value="F:aldehyde-lyase activity"/>
    <property type="evidence" value="ECO:0007669"/>
    <property type="project" value="InterPro"/>
</dbReference>
<evidence type="ECO:0000256" key="1">
    <source>
        <dbReference type="PIRSR" id="PIRSR001359-1"/>
    </source>
</evidence>
<dbReference type="GO" id="GO:0008270">
    <property type="term" value="F:zinc ion binding"/>
    <property type="evidence" value="ECO:0007669"/>
    <property type="project" value="InterPro"/>
</dbReference>
<feature type="binding site" evidence="2">
    <location>
        <position position="134"/>
    </location>
    <ligand>
        <name>Zn(2+)</name>
        <dbReference type="ChEBI" id="CHEBI:29105"/>
        <label>2</label>
    </ligand>
</feature>
<feature type="binding site" evidence="2">
    <location>
        <position position="82"/>
    </location>
    <ligand>
        <name>Zn(2+)</name>
        <dbReference type="ChEBI" id="CHEBI:29105"/>
        <label>1</label>
        <note>catalytic</note>
    </ligand>
</feature>
<evidence type="ECO:0000256" key="2">
    <source>
        <dbReference type="PIRSR" id="PIRSR001359-3"/>
    </source>
</evidence>
<sequence length="334" mass="35723">MLVNLNHILHKARKGGYAVPAFNINNLEICQAVIDAAEALKSPVILQTSEGALEYAGMEYLAAIARVAAKSAAVPVVFHLDHGKNEKLVREAIRSGFYTSVMFDGSLLPFKQNVTHTRAIVKLAHARKMTVEAELGPIAGAEDLVDVKKREAFFTDPTQAEQFVKETGCDELAISIGTAHGAYKLSPPFKGSLTGRASAGPGGVGGGSAIKLDLKRLAEIGERVHIPLVLHGASGISKKWLNRLHAQCAKLGDCDRLAGAQGIPLAEEKNAIKLGIAKINIDSDLRIAFTTGVREVLLTNTHEFDPRKILGPARALMTELAKEKIRAFGCVGKA</sequence>
<dbReference type="PANTHER" id="PTHR30304:SF0">
    <property type="entry name" value="D-TAGATOSE-1,6-BISPHOSPHATE ALDOLASE SUBUNIT GATY-RELATED"/>
    <property type="match status" value="1"/>
</dbReference>
<dbReference type="InterPro" id="IPR013785">
    <property type="entry name" value="Aldolase_TIM"/>
</dbReference>
<reference evidence="3 4" key="1">
    <citation type="journal article" date="2016" name="Nat. Commun.">
        <title>Thousands of microbial genomes shed light on interconnected biogeochemical processes in an aquifer system.</title>
        <authorList>
            <person name="Anantharaman K."/>
            <person name="Brown C.T."/>
            <person name="Hug L.A."/>
            <person name="Sharon I."/>
            <person name="Castelle C.J."/>
            <person name="Probst A.J."/>
            <person name="Thomas B.C."/>
            <person name="Singh A."/>
            <person name="Wilkins M.J."/>
            <person name="Karaoz U."/>
            <person name="Brodie E.L."/>
            <person name="Williams K.H."/>
            <person name="Hubbard S.S."/>
            <person name="Banfield J.F."/>
        </authorList>
    </citation>
    <scope>NUCLEOTIDE SEQUENCE [LARGE SCALE GENOMIC DNA]</scope>
</reference>
<feature type="binding site" evidence="2">
    <location>
        <position position="104"/>
    </location>
    <ligand>
        <name>Zn(2+)</name>
        <dbReference type="ChEBI" id="CHEBI:29105"/>
        <label>2</label>
    </ligand>
</feature>
<keyword evidence="2" id="KW-0479">Metal-binding</keyword>
<protein>
    <recommendedName>
        <fullName evidence="5">Fructose-1,6-bisphosphate aldolase, class II</fullName>
    </recommendedName>
</protein>
<feature type="binding site" evidence="2">
    <location>
        <position position="180"/>
    </location>
    <ligand>
        <name>Zn(2+)</name>
        <dbReference type="ChEBI" id="CHEBI:29105"/>
        <label>1</label>
        <note>catalytic</note>
    </ligand>
</feature>
<dbReference type="PANTHER" id="PTHR30304">
    <property type="entry name" value="D-TAGATOSE-1,6-BISPHOSPHATE ALDOLASE"/>
    <property type="match status" value="1"/>
</dbReference>
<dbReference type="STRING" id="1802410.A3H75_02040"/>
<gene>
    <name evidence="3" type="ORF">A3H75_02040</name>
</gene>
<dbReference type="InterPro" id="IPR050246">
    <property type="entry name" value="Class_II_FBP_aldolase"/>
</dbReference>
<dbReference type="GO" id="GO:0005975">
    <property type="term" value="P:carbohydrate metabolic process"/>
    <property type="evidence" value="ECO:0007669"/>
    <property type="project" value="InterPro"/>
</dbReference>
<organism evidence="3 4">
    <name type="scientific">Candidatus Uhrbacteria bacterium RIFCSPLOWO2_02_FULL_51_9</name>
    <dbReference type="NCBI Taxonomy" id="1802410"/>
    <lineage>
        <taxon>Bacteria</taxon>
        <taxon>Candidatus Uhriibacteriota</taxon>
    </lineage>
</organism>
<comment type="cofactor">
    <cofactor evidence="2">
        <name>Zn(2+)</name>
        <dbReference type="ChEBI" id="CHEBI:29105"/>
    </cofactor>
    <text evidence="2">Binds 2 Zn(2+) ions per subunit. One is catalytic and the other provides a structural contribution.</text>
</comment>
<dbReference type="SUPFAM" id="SSF51569">
    <property type="entry name" value="Aldolase"/>
    <property type="match status" value="1"/>
</dbReference>
<keyword evidence="2" id="KW-0862">Zinc</keyword>
<dbReference type="EMBL" id="MGES01000022">
    <property type="protein sequence ID" value="OGL88894.1"/>
    <property type="molecule type" value="Genomic_DNA"/>
</dbReference>
<dbReference type="InterPro" id="IPR000771">
    <property type="entry name" value="FBA_II"/>
</dbReference>
<dbReference type="Proteomes" id="UP000176678">
    <property type="component" value="Unassembled WGS sequence"/>
</dbReference>
<evidence type="ECO:0008006" key="5">
    <source>
        <dbReference type="Google" id="ProtNLM"/>
    </source>
</evidence>
<accession>A0A1F7VFV1</accession>
<dbReference type="PIRSF" id="PIRSF001359">
    <property type="entry name" value="F_bP_aldolase_II"/>
    <property type="match status" value="1"/>
</dbReference>
<comment type="caution">
    <text evidence="3">The sequence shown here is derived from an EMBL/GenBank/DDBJ whole genome shotgun (WGS) entry which is preliminary data.</text>
</comment>
<dbReference type="Pfam" id="PF01116">
    <property type="entry name" value="F_bP_aldolase"/>
    <property type="match status" value="1"/>
</dbReference>
<dbReference type="Gene3D" id="3.20.20.70">
    <property type="entry name" value="Aldolase class I"/>
    <property type="match status" value="1"/>
</dbReference>
<feature type="active site" description="Proton donor" evidence="1">
    <location>
        <position position="81"/>
    </location>
</feature>